<dbReference type="EMBL" id="CP029754">
    <property type="protein sequence ID" value="QDD71020.1"/>
    <property type="molecule type" value="Genomic_DNA"/>
</dbReference>
<dbReference type="InterPro" id="IPR001173">
    <property type="entry name" value="Glyco_trans_2-like"/>
</dbReference>
<name>A0A5B8EH16_LACAM</name>
<sequence length="344" mass="40372">MKRKILTIIIPCFNSAKKISPLLISLKKIIRSNIGQAVEIIFIDDGSKDGTKEYIKKWFINNTNVSIFTQKNRGVSYTRNEGIKWATGKYITFIDSDDNIIVPNFLKIFDLIKNSNVDILNVGAKVKKEHIEKSPQKIIPSILNIRGEYTFGEYHPGPVSKFYKLDFLRKNAIFFPENLNNGEDMQFNMDCLIKADSVYFYPLPIYLYRVGQLQSLTSIRGNSEFYEETKEKIKYLHYLQTKSIINEDEYIFAITDVILSRFILLYGFTDEKEYLSEENRDINKLKKLLPIIRKKGYIKNFKYTKQILLFILVYSPKFLARDLASMLTILKNKQNKRKVRWLEI</sequence>
<evidence type="ECO:0000313" key="5">
    <source>
        <dbReference type="Proteomes" id="UP000312326"/>
    </source>
</evidence>
<proteinExistence type="predicted"/>
<dbReference type="Gene3D" id="3.90.550.10">
    <property type="entry name" value="Spore Coat Polysaccharide Biosynthesis Protein SpsA, Chain A"/>
    <property type="match status" value="1"/>
</dbReference>
<dbReference type="CDD" id="cd00761">
    <property type="entry name" value="Glyco_tranf_GTA_type"/>
    <property type="match status" value="1"/>
</dbReference>
<evidence type="ECO:0000256" key="2">
    <source>
        <dbReference type="ARBA" id="ARBA00022679"/>
    </source>
</evidence>
<organism evidence="4 5">
    <name type="scientific">Lactobacillus amylovorus</name>
    <dbReference type="NCBI Taxonomy" id="1604"/>
    <lineage>
        <taxon>Bacteria</taxon>
        <taxon>Bacillati</taxon>
        <taxon>Bacillota</taxon>
        <taxon>Bacilli</taxon>
        <taxon>Lactobacillales</taxon>
        <taxon>Lactobacillaceae</taxon>
        <taxon>Lactobacillus</taxon>
    </lineage>
</organism>
<dbReference type="Proteomes" id="UP000312326">
    <property type="component" value="Chromosome"/>
</dbReference>
<dbReference type="PANTHER" id="PTHR22916:SF51">
    <property type="entry name" value="GLYCOSYLTRANSFERASE EPSH-RELATED"/>
    <property type="match status" value="1"/>
</dbReference>
<keyword evidence="1" id="KW-0328">Glycosyltransferase</keyword>
<dbReference type="GO" id="GO:0016757">
    <property type="term" value="F:glycosyltransferase activity"/>
    <property type="evidence" value="ECO:0007669"/>
    <property type="project" value="UniProtKB-KW"/>
</dbReference>
<keyword evidence="2" id="KW-0808">Transferase</keyword>
<dbReference type="Pfam" id="PF00535">
    <property type="entry name" value="Glycos_transf_2"/>
    <property type="match status" value="1"/>
</dbReference>
<evidence type="ECO:0000313" key="4">
    <source>
        <dbReference type="EMBL" id="QDD71020.1"/>
    </source>
</evidence>
<accession>A0A5B8EH16</accession>
<dbReference type="RefSeq" id="WP_139962502.1">
    <property type="nucleotide sequence ID" value="NZ_CP029754.1"/>
</dbReference>
<dbReference type="InterPro" id="IPR029044">
    <property type="entry name" value="Nucleotide-diphossugar_trans"/>
</dbReference>
<gene>
    <name evidence="4" type="ORF">DM298_09295</name>
</gene>
<evidence type="ECO:0000256" key="1">
    <source>
        <dbReference type="ARBA" id="ARBA00022676"/>
    </source>
</evidence>
<dbReference type="SUPFAM" id="SSF53448">
    <property type="entry name" value="Nucleotide-diphospho-sugar transferases"/>
    <property type="match status" value="1"/>
</dbReference>
<evidence type="ECO:0000259" key="3">
    <source>
        <dbReference type="Pfam" id="PF00535"/>
    </source>
</evidence>
<dbReference type="AlphaFoldDB" id="A0A5B8EH16"/>
<feature type="domain" description="Glycosyltransferase 2-like" evidence="3">
    <location>
        <begin position="7"/>
        <end position="136"/>
    </location>
</feature>
<protein>
    <recommendedName>
        <fullName evidence="3">Glycosyltransferase 2-like domain-containing protein</fullName>
    </recommendedName>
</protein>
<reference evidence="4 5" key="1">
    <citation type="submission" date="2018-06" db="EMBL/GenBank/DDBJ databases">
        <title>Complete genome sequnece of Lactobacillus amylovorus PMRA3.</title>
        <authorList>
            <person name="Nam Y.-D."/>
            <person name="Chung W.-H."/>
            <person name="Park Y.S."/>
            <person name="Kang J."/>
        </authorList>
    </citation>
    <scope>NUCLEOTIDE SEQUENCE [LARGE SCALE GENOMIC DNA]</scope>
    <source>
        <strain evidence="4 5">PMRA3</strain>
    </source>
</reference>
<dbReference type="PANTHER" id="PTHR22916">
    <property type="entry name" value="GLYCOSYLTRANSFERASE"/>
    <property type="match status" value="1"/>
</dbReference>